<protein>
    <submittedName>
        <fullName evidence="2">Uncharacterized protein</fullName>
    </submittedName>
</protein>
<gene>
    <name evidence="2" type="ORF">F2P45_30720</name>
</gene>
<evidence type="ECO:0000313" key="2">
    <source>
        <dbReference type="EMBL" id="NHZ93349.1"/>
    </source>
</evidence>
<evidence type="ECO:0000313" key="3">
    <source>
        <dbReference type="Proteomes" id="UP000609726"/>
    </source>
</evidence>
<proteinExistence type="predicted"/>
<comment type="caution">
    <text evidence="2">The sequence shown here is derived from an EMBL/GenBank/DDBJ whole genome shotgun (WGS) entry which is preliminary data.</text>
</comment>
<organism evidence="2 3">
    <name type="scientific">Massilia mucilaginosa</name>
    <dbReference type="NCBI Taxonomy" id="2609282"/>
    <lineage>
        <taxon>Bacteria</taxon>
        <taxon>Pseudomonadati</taxon>
        <taxon>Pseudomonadota</taxon>
        <taxon>Betaproteobacteria</taxon>
        <taxon>Burkholderiales</taxon>
        <taxon>Oxalobacteraceae</taxon>
        <taxon>Telluria group</taxon>
        <taxon>Massilia</taxon>
    </lineage>
</organism>
<reference evidence="2 3" key="1">
    <citation type="submission" date="2019-10" db="EMBL/GenBank/DDBJ databases">
        <title>Taxonomy of Antarctic Massilia spp.: description of Massilia rubra sp. nov., Massilia aquatica sp. nov., Massilia mucilaginosa sp. nov., Massilia frigida sp. nov. isolated from streams, lakes and regoliths.</title>
        <authorList>
            <person name="Holochova P."/>
            <person name="Sedlacek I."/>
            <person name="Kralova S."/>
            <person name="Maslanova I."/>
            <person name="Busse H.-J."/>
            <person name="Stankova E."/>
            <person name="Vrbovska V."/>
            <person name="Kovarovic V."/>
            <person name="Bartak M."/>
            <person name="Svec P."/>
            <person name="Pantucek R."/>
        </authorList>
    </citation>
    <scope>NUCLEOTIDE SEQUENCE [LARGE SCALE GENOMIC DNA]</scope>
    <source>
        <strain evidence="2 3">CCM 8733</strain>
    </source>
</reference>
<accession>A0ABX0P337</accession>
<feature type="region of interest" description="Disordered" evidence="1">
    <location>
        <begin position="148"/>
        <end position="170"/>
    </location>
</feature>
<sequence>MANWPGIRRWPITWSGWSCAVSWMWIAAEKLAMKKIVAEVTRLKDDFLYPTLYCIGDDGNVDGVVTSTLCDTVWALRGPLLGELLGPLDGVSSGWCHFRFDVGINFLHSSDEVLPQQFDTGGADKFFIRAPFAFHLMGAKTNDLSMAPGSLSIPRDQHRMETASPTGSAL</sequence>
<name>A0ABX0P337_9BURK</name>
<dbReference type="Proteomes" id="UP000609726">
    <property type="component" value="Unassembled WGS sequence"/>
</dbReference>
<keyword evidence="3" id="KW-1185">Reference proteome</keyword>
<dbReference type="EMBL" id="WHJH01000070">
    <property type="protein sequence ID" value="NHZ93349.1"/>
    <property type="molecule type" value="Genomic_DNA"/>
</dbReference>
<evidence type="ECO:0000256" key="1">
    <source>
        <dbReference type="SAM" id="MobiDB-lite"/>
    </source>
</evidence>